<proteinExistence type="predicted"/>
<evidence type="ECO:0000313" key="2">
    <source>
        <dbReference type="Proteomes" id="UP001145742"/>
    </source>
</evidence>
<name>A0ABQ9DDK0_9PASS</name>
<gene>
    <name evidence="1" type="ORF">WISP_51473</name>
</gene>
<organism evidence="1 2">
    <name type="scientific">Willisornis vidua</name>
    <name type="common">Xingu scale-backed antbird</name>
    <dbReference type="NCBI Taxonomy" id="1566151"/>
    <lineage>
        <taxon>Eukaryota</taxon>
        <taxon>Metazoa</taxon>
        <taxon>Chordata</taxon>
        <taxon>Craniata</taxon>
        <taxon>Vertebrata</taxon>
        <taxon>Euteleostomi</taxon>
        <taxon>Archelosauria</taxon>
        <taxon>Archosauria</taxon>
        <taxon>Dinosauria</taxon>
        <taxon>Saurischia</taxon>
        <taxon>Theropoda</taxon>
        <taxon>Coelurosauria</taxon>
        <taxon>Aves</taxon>
        <taxon>Neognathae</taxon>
        <taxon>Neoaves</taxon>
        <taxon>Telluraves</taxon>
        <taxon>Australaves</taxon>
        <taxon>Passeriformes</taxon>
        <taxon>Thamnophilidae</taxon>
        <taxon>Willisornis</taxon>
    </lineage>
</organism>
<protein>
    <submittedName>
        <fullName evidence="1">Uncharacterized protein</fullName>
    </submittedName>
</protein>
<accession>A0ABQ9DDK0</accession>
<keyword evidence="2" id="KW-1185">Reference proteome</keyword>
<dbReference type="EMBL" id="WHWB01033429">
    <property type="protein sequence ID" value="KAJ7419938.1"/>
    <property type="molecule type" value="Genomic_DNA"/>
</dbReference>
<sequence>MPVTSLELKGVKAVASTHLSSARDAGVGGIPIRAQYQLCRASPDLRRGFRTSKNNDLGFKTVALQTQGSNAVLFATEFWLLKPRGSLRSWKLEASCAGEITDEIVAASQGSGSCGFMKAKPTASLL</sequence>
<reference evidence="1" key="1">
    <citation type="submission" date="2019-10" db="EMBL/GenBank/DDBJ databases">
        <authorList>
            <person name="Soares A.E.R."/>
            <person name="Aleixo A."/>
            <person name="Schneider P."/>
            <person name="Miyaki C.Y."/>
            <person name="Schneider M.P."/>
            <person name="Mello C."/>
            <person name="Vasconcelos A.T.R."/>
        </authorList>
    </citation>
    <scope>NUCLEOTIDE SEQUENCE</scope>
    <source>
        <tissue evidence="1">Muscle</tissue>
    </source>
</reference>
<comment type="caution">
    <text evidence="1">The sequence shown here is derived from an EMBL/GenBank/DDBJ whole genome shotgun (WGS) entry which is preliminary data.</text>
</comment>
<evidence type="ECO:0000313" key="1">
    <source>
        <dbReference type="EMBL" id="KAJ7419938.1"/>
    </source>
</evidence>
<dbReference type="Proteomes" id="UP001145742">
    <property type="component" value="Unassembled WGS sequence"/>
</dbReference>